<evidence type="ECO:0000256" key="1">
    <source>
        <dbReference type="SAM" id="MobiDB-lite"/>
    </source>
</evidence>
<organism evidence="2 3">
    <name type="scientific">Streptomyces malaysiensis subsp. samsunensis</name>
    <dbReference type="NCBI Taxonomy" id="459658"/>
    <lineage>
        <taxon>Bacteria</taxon>
        <taxon>Bacillati</taxon>
        <taxon>Actinomycetota</taxon>
        <taxon>Actinomycetes</taxon>
        <taxon>Kitasatosporales</taxon>
        <taxon>Streptomycetaceae</taxon>
        <taxon>Streptomyces</taxon>
        <taxon>Streptomyces violaceusniger group</taxon>
    </lineage>
</organism>
<evidence type="ECO:0000313" key="2">
    <source>
        <dbReference type="EMBL" id="MCQ8831045.1"/>
    </source>
</evidence>
<keyword evidence="3" id="KW-1185">Reference proteome</keyword>
<dbReference type="RefSeq" id="WP_257632041.1">
    <property type="nucleotide sequence ID" value="NZ_JANIIC010000020.1"/>
</dbReference>
<proteinExistence type="predicted"/>
<name>A0A9X2RWB6_STRMQ</name>
<gene>
    <name evidence="2" type="ORF">NQU54_18750</name>
</gene>
<reference evidence="2" key="1">
    <citation type="submission" date="2022-06" db="EMBL/GenBank/DDBJ databases">
        <title>WGS of actinobacteria.</title>
        <authorList>
            <person name="Thawai C."/>
        </authorList>
    </citation>
    <scope>NUCLEOTIDE SEQUENCE</scope>
    <source>
        <strain evidence="2">DSM 42010</strain>
    </source>
</reference>
<evidence type="ECO:0000313" key="3">
    <source>
        <dbReference type="Proteomes" id="UP001142400"/>
    </source>
</evidence>
<dbReference type="EMBL" id="JANIIC010000020">
    <property type="protein sequence ID" value="MCQ8831045.1"/>
    <property type="molecule type" value="Genomic_DNA"/>
</dbReference>
<protein>
    <submittedName>
        <fullName evidence="2">Uncharacterized protein</fullName>
    </submittedName>
</protein>
<dbReference type="Proteomes" id="UP001142400">
    <property type="component" value="Unassembled WGS sequence"/>
</dbReference>
<feature type="region of interest" description="Disordered" evidence="1">
    <location>
        <begin position="1"/>
        <end position="35"/>
    </location>
</feature>
<accession>A0A9X2RWB6</accession>
<dbReference type="AlphaFoldDB" id="A0A9X2RWB6"/>
<sequence>MTDPEHSTEDAHTTEDARTAEETHAGEEPKDPFADEAWRAAIEHAAGCPACRTPGAGCETGERLLRTYEEAARKARSEEGV</sequence>
<comment type="caution">
    <text evidence="2">The sequence shown here is derived from an EMBL/GenBank/DDBJ whole genome shotgun (WGS) entry which is preliminary data.</text>
</comment>